<organism evidence="8 9">
    <name type="scientific">Telmatospirillum siberiense</name>
    <dbReference type="NCBI Taxonomy" id="382514"/>
    <lineage>
        <taxon>Bacteria</taxon>
        <taxon>Pseudomonadati</taxon>
        <taxon>Pseudomonadota</taxon>
        <taxon>Alphaproteobacteria</taxon>
        <taxon>Rhodospirillales</taxon>
        <taxon>Rhodospirillaceae</taxon>
        <taxon>Telmatospirillum</taxon>
    </lineage>
</organism>
<dbReference type="PANTHER" id="PTHR30429:SF1">
    <property type="entry name" value="D-METHIONINE-BINDING LIPOPROTEIN METQ-RELATED"/>
    <property type="match status" value="1"/>
</dbReference>
<dbReference type="EMBL" id="PIUM01000007">
    <property type="protein sequence ID" value="PKU25025.1"/>
    <property type="molecule type" value="Genomic_DNA"/>
</dbReference>
<keyword evidence="5" id="KW-0564">Palmitate</keyword>
<sequence>MWLRGLGFVAGLAAVLLTTSAQAAEKIKLGVIGGAEEEIAEVAKKVAATKGLDVQLVAFSDYVLPNVALDNGELDANAFQHKPYLDAQIKAHGYHIVPIGFTIVEPIGLYSKKIKAIDQLPEGAKIGIPNDPSNGSRALTLLAAKGLISIKEDKVRSPSVLDISGNPKALKFVELDAAQLPRSLDDFDAAVINTNYALEGGLNPQKDVLIQEPRQNNPYGNFIAVREKDKDKPVFKILVAAYQSKEVETFIETRFKGAILPAW</sequence>
<evidence type="ECO:0000256" key="2">
    <source>
        <dbReference type="ARBA" id="ARBA00008973"/>
    </source>
</evidence>
<keyword evidence="9" id="KW-1185">Reference proteome</keyword>
<keyword evidence="6" id="KW-0449">Lipoprotein</keyword>
<evidence type="ECO:0000313" key="8">
    <source>
        <dbReference type="EMBL" id="PKU25025.1"/>
    </source>
</evidence>
<feature type="chain" id="PRO_5014975687" evidence="7">
    <location>
        <begin position="24"/>
        <end position="263"/>
    </location>
</feature>
<accession>A0A2N3PXC0</accession>
<dbReference type="NCBIfam" id="TIGR00363">
    <property type="entry name" value="MetQ/NlpA family lipoprotein"/>
    <property type="match status" value="1"/>
</dbReference>
<evidence type="ECO:0000256" key="1">
    <source>
        <dbReference type="ARBA" id="ARBA00004635"/>
    </source>
</evidence>
<evidence type="ECO:0000256" key="7">
    <source>
        <dbReference type="SAM" id="SignalP"/>
    </source>
</evidence>
<comment type="similarity">
    <text evidence="2">Belongs to the NlpA lipoprotein family.</text>
</comment>
<dbReference type="SUPFAM" id="SSF53850">
    <property type="entry name" value="Periplasmic binding protein-like II"/>
    <property type="match status" value="1"/>
</dbReference>
<dbReference type="CDD" id="cd13598">
    <property type="entry name" value="PBP2_lipoprotein_IlpA_like"/>
    <property type="match status" value="1"/>
</dbReference>
<keyword evidence="3 7" id="KW-0732">Signal</keyword>
<dbReference type="OrthoDB" id="9812878at2"/>
<keyword evidence="4" id="KW-0472">Membrane</keyword>
<dbReference type="Gene3D" id="3.40.190.10">
    <property type="entry name" value="Periplasmic binding protein-like II"/>
    <property type="match status" value="2"/>
</dbReference>
<feature type="signal peptide" evidence="7">
    <location>
        <begin position="1"/>
        <end position="23"/>
    </location>
</feature>
<dbReference type="InterPro" id="IPR004872">
    <property type="entry name" value="Lipoprotein_NlpA"/>
</dbReference>
<evidence type="ECO:0000256" key="5">
    <source>
        <dbReference type="ARBA" id="ARBA00023139"/>
    </source>
</evidence>
<evidence type="ECO:0000256" key="3">
    <source>
        <dbReference type="ARBA" id="ARBA00022729"/>
    </source>
</evidence>
<protein>
    <submittedName>
        <fullName evidence="8">Metal ABC transporter substrate-binding protein</fullName>
    </submittedName>
</protein>
<dbReference type="PIRSF" id="PIRSF002854">
    <property type="entry name" value="MetQ"/>
    <property type="match status" value="1"/>
</dbReference>
<dbReference type="Pfam" id="PF03180">
    <property type="entry name" value="Lipoprotein_9"/>
    <property type="match status" value="1"/>
</dbReference>
<dbReference type="GO" id="GO:0016020">
    <property type="term" value="C:membrane"/>
    <property type="evidence" value="ECO:0007669"/>
    <property type="project" value="UniProtKB-SubCell"/>
</dbReference>
<dbReference type="AlphaFoldDB" id="A0A2N3PXC0"/>
<comment type="caution">
    <text evidence="8">The sequence shown here is derived from an EMBL/GenBank/DDBJ whole genome shotgun (WGS) entry which is preliminary data.</text>
</comment>
<gene>
    <name evidence="8" type="ORF">CWS72_08725</name>
</gene>
<evidence type="ECO:0000256" key="6">
    <source>
        <dbReference type="ARBA" id="ARBA00023288"/>
    </source>
</evidence>
<dbReference type="PANTHER" id="PTHR30429">
    <property type="entry name" value="D-METHIONINE-BINDING LIPOPROTEIN METQ"/>
    <property type="match status" value="1"/>
</dbReference>
<evidence type="ECO:0000313" key="9">
    <source>
        <dbReference type="Proteomes" id="UP000233293"/>
    </source>
</evidence>
<comment type="subcellular location">
    <subcellularLocation>
        <location evidence="1">Membrane</location>
        <topology evidence="1">Lipid-anchor</topology>
    </subcellularLocation>
</comment>
<name>A0A2N3PXC0_9PROT</name>
<dbReference type="Proteomes" id="UP000233293">
    <property type="component" value="Unassembled WGS sequence"/>
</dbReference>
<reference evidence="9" key="1">
    <citation type="submission" date="2017-12" db="EMBL/GenBank/DDBJ databases">
        <title>Draft genome sequence of Telmatospirillum siberiense 26-4b1T, an acidotolerant peatland alphaproteobacterium potentially involved in sulfur cycling.</title>
        <authorList>
            <person name="Hausmann B."/>
            <person name="Pjevac P."/>
            <person name="Schreck K."/>
            <person name="Herbold C.W."/>
            <person name="Daims H."/>
            <person name="Wagner M."/>
            <person name="Pester M."/>
            <person name="Loy A."/>
        </authorList>
    </citation>
    <scope>NUCLEOTIDE SEQUENCE [LARGE SCALE GENOMIC DNA]</scope>
    <source>
        <strain evidence="9">26-4b1</strain>
    </source>
</reference>
<evidence type="ECO:0000256" key="4">
    <source>
        <dbReference type="ARBA" id="ARBA00023136"/>
    </source>
</evidence>
<proteinExistence type="inferred from homology"/>